<evidence type="ECO:0000313" key="8">
    <source>
        <dbReference type="EMBL" id="SOQ55002.1"/>
    </source>
</evidence>
<dbReference type="Pfam" id="PF13873">
    <property type="entry name" value="Myb_DNA-bind_5"/>
    <property type="match status" value="1"/>
</dbReference>
<evidence type="ECO:0000256" key="4">
    <source>
        <dbReference type="ARBA" id="ARBA00023163"/>
    </source>
</evidence>
<dbReference type="InterPro" id="IPR028002">
    <property type="entry name" value="Myb_DNA-bind_5"/>
</dbReference>
<evidence type="ECO:0000259" key="7">
    <source>
        <dbReference type="Pfam" id="PF13873"/>
    </source>
</evidence>
<evidence type="ECO:0000256" key="2">
    <source>
        <dbReference type="ARBA" id="ARBA00016807"/>
    </source>
</evidence>
<feature type="domain" description="Myb/SANT-like DNA-binding" evidence="7">
    <location>
        <begin position="8"/>
        <end position="79"/>
    </location>
</feature>
<feature type="compositionally biased region" description="Basic and acidic residues" evidence="6">
    <location>
        <begin position="127"/>
        <end position="136"/>
    </location>
</feature>
<dbReference type="EMBL" id="ODYU01010119">
    <property type="protein sequence ID" value="SOQ55002.1"/>
    <property type="molecule type" value="Genomic_DNA"/>
</dbReference>
<dbReference type="AlphaFoldDB" id="A0A2H1WPW6"/>
<proteinExistence type="predicted"/>
<evidence type="ECO:0000256" key="6">
    <source>
        <dbReference type="SAM" id="MobiDB-lite"/>
    </source>
</evidence>
<gene>
    <name evidence="8" type="ORF">SFRICE_017205</name>
</gene>
<comment type="subunit">
    <text evidence="1">Self-associates forming complexes of several hundred monomers.</text>
</comment>
<name>A0A2H1WPW6_SPOFR</name>
<keyword evidence="4" id="KW-0804">Transcription</keyword>
<keyword evidence="3" id="KW-0805">Transcription regulation</keyword>
<comment type="function">
    <text evidence="5">Involved in transvection phenomena (= synapsis-dependent gene expression), where the synaptic pairing of chromosomes carrying genes with which zeste interacts influences the expression of these genes. Zeste binds to DNA and stimulates transcription from a nearby promoter.</text>
</comment>
<sequence>MSRNAAPSLNQVEKLVYYMECNPWLAMGHARTSNARNRSRQAWCKITTVLNSEGDGCTKTWQQWCKYWKDKKGAVKRKASLIAAGTQRPGSSLEDLPELSEVELKIQTIMGEDSVGRQRKTTNGQRETIDSQRETTETFMGDRSLAIDPFPDRLPEPTRPVVQQDDVSERGSQTPTPRVSRETLRDRRRTIQLPPRLSATRRRLLRRSPPVQRRSEMASITERFIAIEERRVDAELLIAQAIRQQAQSSQATAQAIGQIGQAIAQAINQQMLNGQATAQAMVQAGQAMAQALDRMSSSIRDLANK</sequence>
<feature type="region of interest" description="Disordered" evidence="6">
    <location>
        <begin position="114"/>
        <end position="188"/>
    </location>
</feature>
<reference evidence="8" key="1">
    <citation type="submission" date="2016-07" db="EMBL/GenBank/DDBJ databases">
        <authorList>
            <person name="Bretaudeau A."/>
        </authorList>
    </citation>
    <scope>NUCLEOTIDE SEQUENCE</scope>
    <source>
        <strain evidence="8">Rice</strain>
        <tissue evidence="8">Whole body</tissue>
    </source>
</reference>
<evidence type="ECO:0000256" key="5">
    <source>
        <dbReference type="ARBA" id="ARBA00025466"/>
    </source>
</evidence>
<organism evidence="8">
    <name type="scientific">Spodoptera frugiperda</name>
    <name type="common">Fall armyworm</name>
    <dbReference type="NCBI Taxonomy" id="7108"/>
    <lineage>
        <taxon>Eukaryota</taxon>
        <taxon>Metazoa</taxon>
        <taxon>Ecdysozoa</taxon>
        <taxon>Arthropoda</taxon>
        <taxon>Hexapoda</taxon>
        <taxon>Insecta</taxon>
        <taxon>Pterygota</taxon>
        <taxon>Neoptera</taxon>
        <taxon>Endopterygota</taxon>
        <taxon>Lepidoptera</taxon>
        <taxon>Glossata</taxon>
        <taxon>Ditrysia</taxon>
        <taxon>Noctuoidea</taxon>
        <taxon>Noctuidae</taxon>
        <taxon>Amphipyrinae</taxon>
        <taxon>Spodoptera</taxon>
    </lineage>
</organism>
<evidence type="ECO:0000256" key="3">
    <source>
        <dbReference type="ARBA" id="ARBA00023015"/>
    </source>
</evidence>
<protein>
    <recommendedName>
        <fullName evidence="2">Regulatory protein zeste</fullName>
    </recommendedName>
</protein>
<evidence type="ECO:0000256" key="1">
    <source>
        <dbReference type="ARBA" id="ARBA00011764"/>
    </source>
</evidence>
<accession>A0A2H1WPW6</accession>